<dbReference type="Proteomes" id="UP000230002">
    <property type="component" value="Unassembled WGS sequence"/>
</dbReference>
<organism evidence="2 3">
    <name type="scientific">Ganoderma sinense ZZ0214-1</name>
    <dbReference type="NCBI Taxonomy" id="1077348"/>
    <lineage>
        <taxon>Eukaryota</taxon>
        <taxon>Fungi</taxon>
        <taxon>Dikarya</taxon>
        <taxon>Basidiomycota</taxon>
        <taxon>Agaricomycotina</taxon>
        <taxon>Agaricomycetes</taxon>
        <taxon>Polyporales</taxon>
        <taxon>Polyporaceae</taxon>
        <taxon>Ganoderma</taxon>
    </lineage>
</organism>
<feature type="region of interest" description="Disordered" evidence="1">
    <location>
        <begin position="45"/>
        <end position="128"/>
    </location>
</feature>
<protein>
    <submittedName>
        <fullName evidence="2">Uncharacterized protein</fullName>
    </submittedName>
</protein>
<name>A0A2G8SKT7_9APHY</name>
<reference evidence="2 3" key="1">
    <citation type="journal article" date="2015" name="Sci. Rep.">
        <title>Chromosome-level genome map provides insights into diverse defense mechanisms in the medicinal fungus Ganoderma sinense.</title>
        <authorList>
            <person name="Zhu Y."/>
            <person name="Xu J."/>
            <person name="Sun C."/>
            <person name="Zhou S."/>
            <person name="Xu H."/>
            <person name="Nelson D.R."/>
            <person name="Qian J."/>
            <person name="Song J."/>
            <person name="Luo H."/>
            <person name="Xiang L."/>
            <person name="Li Y."/>
            <person name="Xu Z."/>
            <person name="Ji A."/>
            <person name="Wang L."/>
            <person name="Lu S."/>
            <person name="Hayward A."/>
            <person name="Sun W."/>
            <person name="Li X."/>
            <person name="Schwartz D.C."/>
            <person name="Wang Y."/>
            <person name="Chen S."/>
        </authorList>
    </citation>
    <scope>NUCLEOTIDE SEQUENCE [LARGE SCALE GENOMIC DNA]</scope>
    <source>
        <strain evidence="2 3">ZZ0214-1</strain>
    </source>
</reference>
<dbReference type="AlphaFoldDB" id="A0A2G8SKT7"/>
<comment type="caution">
    <text evidence="2">The sequence shown here is derived from an EMBL/GenBank/DDBJ whole genome shotgun (WGS) entry which is preliminary data.</text>
</comment>
<feature type="compositionally biased region" description="Acidic residues" evidence="1">
    <location>
        <begin position="88"/>
        <end position="101"/>
    </location>
</feature>
<evidence type="ECO:0000313" key="3">
    <source>
        <dbReference type="Proteomes" id="UP000230002"/>
    </source>
</evidence>
<evidence type="ECO:0000256" key="1">
    <source>
        <dbReference type="SAM" id="MobiDB-lite"/>
    </source>
</evidence>
<sequence>MPPSAFNASPALAFPEKSRALDGEVRDSIASSSSSFDWAEDVEQEFYCGDDSDDGRGDGAGSSKVDRAYSSGIRSFRGSGFSLTAISEEPEDEDEDEEDKEDSTTTDSTDTRNLLDTNRMFTSSHPTTNHRRYRVASVPSLWAIKEDDEDSDDESLSDARRTVSTFDPFCSSLTCVAAADAKEREPAVDDSDSGWVWVDAEEARKAPVSSTDARPHRLRFRVVSWFKALSG</sequence>
<proteinExistence type="predicted"/>
<feature type="compositionally biased region" description="Polar residues" evidence="1">
    <location>
        <begin position="112"/>
        <end position="127"/>
    </location>
</feature>
<evidence type="ECO:0000313" key="2">
    <source>
        <dbReference type="EMBL" id="PIL34370.1"/>
    </source>
</evidence>
<gene>
    <name evidence="2" type="ORF">GSI_03145</name>
</gene>
<dbReference type="EMBL" id="AYKW01000005">
    <property type="protein sequence ID" value="PIL34370.1"/>
    <property type="molecule type" value="Genomic_DNA"/>
</dbReference>
<feature type="compositionally biased region" description="Low complexity" evidence="1">
    <location>
        <begin position="70"/>
        <end position="82"/>
    </location>
</feature>
<accession>A0A2G8SKT7</accession>
<keyword evidence="3" id="KW-1185">Reference proteome</keyword>